<dbReference type="InterPro" id="IPR004045">
    <property type="entry name" value="Glutathione_S-Trfase_N"/>
</dbReference>
<dbReference type="Pfam" id="PF02798">
    <property type="entry name" value="GST_N"/>
    <property type="match status" value="1"/>
</dbReference>
<dbReference type="PROSITE" id="PS50404">
    <property type="entry name" value="GST_NTER"/>
    <property type="match status" value="1"/>
</dbReference>
<sequence length="191" mass="22624">MSDKVLYKLIYFDKFGKDVRVLSHEWDKIKESMPFEKLPVLEFDGKVLFKSGAIEKYLAKQFGFMGRNDFEDAQIDQILLSIDDVMENFKILKEAKNSTQRVWVTKKLIINSITPALKCFEKLLIDNGSLHFVGDKITLADLSMFHFLWFCKNRLSSTIFDNFEVMDKFYNMMIKDEKLMNYVNTRRNHLF</sequence>
<evidence type="ECO:0000313" key="4">
    <source>
        <dbReference type="WBParaSite" id="PTRK_0000585500.1"/>
    </source>
</evidence>
<dbReference type="PANTHER" id="PTHR11571:SF150">
    <property type="entry name" value="GLUTATHIONE S-TRANSFERASE"/>
    <property type="match status" value="1"/>
</dbReference>
<organism evidence="3 4">
    <name type="scientific">Parastrongyloides trichosuri</name>
    <name type="common">Possum-specific nematode worm</name>
    <dbReference type="NCBI Taxonomy" id="131310"/>
    <lineage>
        <taxon>Eukaryota</taxon>
        <taxon>Metazoa</taxon>
        <taxon>Ecdysozoa</taxon>
        <taxon>Nematoda</taxon>
        <taxon>Chromadorea</taxon>
        <taxon>Rhabditida</taxon>
        <taxon>Tylenchina</taxon>
        <taxon>Panagrolaimomorpha</taxon>
        <taxon>Strongyloidoidea</taxon>
        <taxon>Strongyloididae</taxon>
        <taxon>Parastrongyloides</taxon>
    </lineage>
</organism>
<dbReference type="GO" id="GO:0006749">
    <property type="term" value="P:glutathione metabolic process"/>
    <property type="evidence" value="ECO:0007669"/>
    <property type="project" value="TreeGrafter"/>
</dbReference>
<dbReference type="GO" id="GO:0004364">
    <property type="term" value="F:glutathione transferase activity"/>
    <property type="evidence" value="ECO:0007669"/>
    <property type="project" value="TreeGrafter"/>
</dbReference>
<dbReference type="SUPFAM" id="SSF47616">
    <property type="entry name" value="GST C-terminal domain-like"/>
    <property type="match status" value="1"/>
</dbReference>
<dbReference type="WBParaSite" id="PTRK_0000585500.1">
    <property type="protein sequence ID" value="PTRK_0000585500.1"/>
    <property type="gene ID" value="PTRK_0000585500"/>
</dbReference>
<dbReference type="SFLD" id="SFLDS00019">
    <property type="entry name" value="Glutathione_Transferase_(cytos"/>
    <property type="match status" value="1"/>
</dbReference>
<feature type="domain" description="GST N-terminal" evidence="1">
    <location>
        <begin position="1"/>
        <end position="66"/>
    </location>
</feature>
<proteinExistence type="predicted"/>
<dbReference type="InterPro" id="IPR036249">
    <property type="entry name" value="Thioredoxin-like_sf"/>
</dbReference>
<dbReference type="InterPro" id="IPR010987">
    <property type="entry name" value="Glutathione-S-Trfase_C-like"/>
</dbReference>
<name>A0A0N4ZE21_PARTI</name>
<evidence type="ECO:0000313" key="3">
    <source>
        <dbReference type="Proteomes" id="UP000038045"/>
    </source>
</evidence>
<accession>A0A0N4ZE21</accession>
<feature type="domain" description="GST C-terminal" evidence="2">
    <location>
        <begin position="68"/>
        <end position="191"/>
    </location>
</feature>
<protein>
    <submittedName>
        <fullName evidence="4">Glutathione S-transferase</fullName>
    </submittedName>
</protein>
<dbReference type="Pfam" id="PF14497">
    <property type="entry name" value="GST_C_3"/>
    <property type="match status" value="1"/>
</dbReference>
<dbReference type="Proteomes" id="UP000038045">
    <property type="component" value="Unplaced"/>
</dbReference>
<dbReference type="FunFam" id="1.20.1050.10:FF:000030">
    <property type="entry name" value="Glutathione S-transferase S1"/>
    <property type="match status" value="1"/>
</dbReference>
<dbReference type="AlphaFoldDB" id="A0A0N4ZE21"/>
<keyword evidence="3" id="KW-1185">Reference proteome</keyword>
<dbReference type="SUPFAM" id="SSF52833">
    <property type="entry name" value="Thioredoxin-like"/>
    <property type="match status" value="1"/>
</dbReference>
<dbReference type="InterPro" id="IPR036282">
    <property type="entry name" value="Glutathione-S-Trfase_C_sf"/>
</dbReference>
<evidence type="ECO:0000259" key="1">
    <source>
        <dbReference type="PROSITE" id="PS50404"/>
    </source>
</evidence>
<dbReference type="InterPro" id="IPR040079">
    <property type="entry name" value="Glutathione_S-Trfase"/>
</dbReference>
<dbReference type="STRING" id="131310.A0A0N4ZE21"/>
<evidence type="ECO:0000259" key="2">
    <source>
        <dbReference type="PROSITE" id="PS50405"/>
    </source>
</evidence>
<dbReference type="InterPro" id="IPR050213">
    <property type="entry name" value="GST_superfamily"/>
</dbReference>
<dbReference type="Gene3D" id="1.20.1050.10">
    <property type="match status" value="1"/>
</dbReference>
<dbReference type="InterPro" id="IPR004046">
    <property type="entry name" value="GST_C"/>
</dbReference>
<reference evidence="4" key="1">
    <citation type="submission" date="2017-02" db="UniProtKB">
        <authorList>
            <consortium name="WormBaseParasite"/>
        </authorList>
    </citation>
    <scope>IDENTIFICATION</scope>
</reference>
<dbReference type="PANTHER" id="PTHR11571">
    <property type="entry name" value="GLUTATHIONE S-TRANSFERASE"/>
    <property type="match status" value="1"/>
</dbReference>
<dbReference type="Gene3D" id="3.40.30.10">
    <property type="entry name" value="Glutaredoxin"/>
    <property type="match status" value="1"/>
</dbReference>
<dbReference type="CDD" id="cd03192">
    <property type="entry name" value="GST_C_Sigma_like"/>
    <property type="match status" value="1"/>
</dbReference>
<dbReference type="PROSITE" id="PS50405">
    <property type="entry name" value="GST_CTER"/>
    <property type="match status" value="1"/>
</dbReference>